<dbReference type="OMA" id="FAGPQHF"/>
<evidence type="ECO:0000256" key="5">
    <source>
        <dbReference type="ARBA" id="ARBA00022741"/>
    </source>
</evidence>
<evidence type="ECO:0000256" key="8">
    <source>
        <dbReference type="ARBA" id="ARBA00023242"/>
    </source>
</evidence>
<dbReference type="AlphaFoldDB" id="A0A1R3RGI3"/>
<dbReference type="FunFam" id="3.40.50.300:FF:001691">
    <property type="entry name" value="Probable ATP-dependent kinase TDA10"/>
    <property type="match status" value="1"/>
</dbReference>
<evidence type="ECO:0000256" key="1">
    <source>
        <dbReference type="ARBA" id="ARBA00004123"/>
    </source>
</evidence>
<dbReference type="GO" id="GO:0016301">
    <property type="term" value="F:kinase activity"/>
    <property type="evidence" value="ECO:0007669"/>
    <property type="project" value="UniProtKB-KW"/>
</dbReference>
<keyword evidence="6" id="KW-0418">Kinase</keyword>
<dbReference type="Gene3D" id="3.40.50.300">
    <property type="entry name" value="P-loop containing nucleotide triphosphate hydrolases"/>
    <property type="match status" value="1"/>
</dbReference>
<evidence type="ECO:0000313" key="10">
    <source>
        <dbReference type="EMBL" id="OOF93596.1"/>
    </source>
</evidence>
<evidence type="ECO:0000313" key="11">
    <source>
        <dbReference type="Proteomes" id="UP000188318"/>
    </source>
</evidence>
<dbReference type="PANTHER" id="PTHR10285">
    <property type="entry name" value="URIDINE KINASE"/>
    <property type="match status" value="1"/>
</dbReference>
<evidence type="ECO:0000256" key="2">
    <source>
        <dbReference type="ARBA" id="ARBA00004496"/>
    </source>
</evidence>
<gene>
    <name evidence="10" type="ORF">ASPCADRAFT_7814</name>
</gene>
<name>A0A1R3RGI3_ASPC5</name>
<dbReference type="STRING" id="602072.A0A1R3RGI3"/>
<dbReference type="GO" id="GO:0005634">
    <property type="term" value="C:nucleus"/>
    <property type="evidence" value="ECO:0007669"/>
    <property type="project" value="UniProtKB-SubCell"/>
</dbReference>
<keyword evidence="7" id="KW-0067">ATP-binding</keyword>
<dbReference type="InterPro" id="IPR027417">
    <property type="entry name" value="P-loop_NTPase"/>
</dbReference>
<keyword evidence="3" id="KW-0963">Cytoplasm</keyword>
<organism evidence="10 11">
    <name type="scientific">Aspergillus carbonarius (strain ITEM 5010)</name>
    <dbReference type="NCBI Taxonomy" id="602072"/>
    <lineage>
        <taxon>Eukaryota</taxon>
        <taxon>Fungi</taxon>
        <taxon>Dikarya</taxon>
        <taxon>Ascomycota</taxon>
        <taxon>Pezizomycotina</taxon>
        <taxon>Eurotiomycetes</taxon>
        <taxon>Eurotiomycetidae</taxon>
        <taxon>Eurotiales</taxon>
        <taxon>Aspergillaceae</taxon>
        <taxon>Aspergillus</taxon>
        <taxon>Aspergillus subgen. Circumdati</taxon>
    </lineage>
</organism>
<comment type="subcellular location">
    <subcellularLocation>
        <location evidence="2">Cytoplasm</location>
    </subcellularLocation>
    <subcellularLocation>
        <location evidence="1">Nucleus</location>
    </subcellularLocation>
</comment>
<dbReference type="VEuPathDB" id="FungiDB:ASPCADRAFT_7814"/>
<keyword evidence="11" id="KW-1185">Reference proteome</keyword>
<evidence type="ECO:0000256" key="6">
    <source>
        <dbReference type="ARBA" id="ARBA00022777"/>
    </source>
</evidence>
<evidence type="ECO:0000256" key="9">
    <source>
        <dbReference type="ARBA" id="ARBA00061312"/>
    </source>
</evidence>
<dbReference type="Proteomes" id="UP000188318">
    <property type="component" value="Unassembled WGS sequence"/>
</dbReference>
<evidence type="ECO:0000256" key="4">
    <source>
        <dbReference type="ARBA" id="ARBA00022679"/>
    </source>
</evidence>
<protein>
    <recommendedName>
        <fullName evidence="12">Phosphoribulokinase/uridine kinase domain-containing protein</fullName>
    </recommendedName>
</protein>
<proteinExistence type="inferred from homology"/>
<comment type="similarity">
    <text evidence="9">Belongs to the GLYK kinase family.</text>
</comment>
<evidence type="ECO:0008006" key="12">
    <source>
        <dbReference type="Google" id="ProtNLM"/>
    </source>
</evidence>
<dbReference type="SUPFAM" id="SSF52540">
    <property type="entry name" value="P-loop containing nucleoside triphosphate hydrolases"/>
    <property type="match status" value="1"/>
</dbReference>
<evidence type="ECO:0000256" key="7">
    <source>
        <dbReference type="ARBA" id="ARBA00022840"/>
    </source>
</evidence>
<accession>A0A1R3RGI3</accession>
<dbReference type="GO" id="GO:0005737">
    <property type="term" value="C:cytoplasm"/>
    <property type="evidence" value="ECO:0007669"/>
    <property type="project" value="UniProtKB-SubCell"/>
</dbReference>
<dbReference type="OrthoDB" id="347435at2759"/>
<dbReference type="GO" id="GO:0005524">
    <property type="term" value="F:ATP binding"/>
    <property type="evidence" value="ECO:0007669"/>
    <property type="project" value="UniProtKB-KW"/>
</dbReference>
<reference evidence="11" key="1">
    <citation type="journal article" date="2017" name="Genome Biol.">
        <title>Comparative genomics reveals high biological diversity and specific adaptations in the industrially and medically important fungal genus Aspergillus.</title>
        <authorList>
            <person name="de Vries R.P."/>
            <person name="Riley R."/>
            <person name="Wiebenga A."/>
            <person name="Aguilar-Osorio G."/>
            <person name="Amillis S."/>
            <person name="Uchima C.A."/>
            <person name="Anderluh G."/>
            <person name="Asadollahi M."/>
            <person name="Askin M."/>
            <person name="Barry K."/>
            <person name="Battaglia E."/>
            <person name="Bayram O."/>
            <person name="Benocci T."/>
            <person name="Braus-Stromeyer S.A."/>
            <person name="Caldana C."/>
            <person name="Canovas D."/>
            <person name="Cerqueira G.C."/>
            <person name="Chen F."/>
            <person name="Chen W."/>
            <person name="Choi C."/>
            <person name="Clum A."/>
            <person name="Dos Santos R.A."/>
            <person name="Damasio A.R."/>
            <person name="Diallinas G."/>
            <person name="Emri T."/>
            <person name="Fekete E."/>
            <person name="Flipphi M."/>
            <person name="Freyberg S."/>
            <person name="Gallo A."/>
            <person name="Gournas C."/>
            <person name="Habgood R."/>
            <person name="Hainaut M."/>
            <person name="Harispe M.L."/>
            <person name="Henrissat B."/>
            <person name="Hilden K.S."/>
            <person name="Hope R."/>
            <person name="Hossain A."/>
            <person name="Karabika E."/>
            <person name="Karaffa L."/>
            <person name="Karanyi Z."/>
            <person name="Krasevec N."/>
            <person name="Kuo A."/>
            <person name="Kusch H."/>
            <person name="LaButti K."/>
            <person name="Lagendijk E.L."/>
            <person name="Lapidus A."/>
            <person name="Levasseur A."/>
            <person name="Lindquist E."/>
            <person name="Lipzen A."/>
            <person name="Logrieco A.F."/>
            <person name="MacCabe A."/>
            <person name="Maekelae M.R."/>
            <person name="Malavazi I."/>
            <person name="Melin P."/>
            <person name="Meyer V."/>
            <person name="Mielnichuk N."/>
            <person name="Miskei M."/>
            <person name="Molnar A.P."/>
            <person name="Mule G."/>
            <person name="Ngan C.Y."/>
            <person name="Orejas M."/>
            <person name="Orosz E."/>
            <person name="Ouedraogo J.P."/>
            <person name="Overkamp K.M."/>
            <person name="Park H.-S."/>
            <person name="Perrone G."/>
            <person name="Piumi F."/>
            <person name="Punt P.J."/>
            <person name="Ram A.F."/>
            <person name="Ramon A."/>
            <person name="Rauscher S."/>
            <person name="Record E."/>
            <person name="Riano-Pachon D.M."/>
            <person name="Robert V."/>
            <person name="Roehrig J."/>
            <person name="Ruller R."/>
            <person name="Salamov A."/>
            <person name="Salih N.S."/>
            <person name="Samson R.A."/>
            <person name="Sandor E."/>
            <person name="Sanguinetti M."/>
            <person name="Schuetze T."/>
            <person name="Sepcic K."/>
            <person name="Shelest E."/>
            <person name="Sherlock G."/>
            <person name="Sophianopoulou V."/>
            <person name="Squina F.M."/>
            <person name="Sun H."/>
            <person name="Susca A."/>
            <person name="Todd R.B."/>
            <person name="Tsang A."/>
            <person name="Unkles S.E."/>
            <person name="van de Wiele N."/>
            <person name="van Rossen-Uffink D."/>
            <person name="Oliveira J.V."/>
            <person name="Vesth T.C."/>
            <person name="Visser J."/>
            <person name="Yu J.-H."/>
            <person name="Zhou M."/>
            <person name="Andersen M.R."/>
            <person name="Archer D.B."/>
            <person name="Baker S.E."/>
            <person name="Benoit I."/>
            <person name="Brakhage A.A."/>
            <person name="Braus G.H."/>
            <person name="Fischer R."/>
            <person name="Frisvad J.C."/>
            <person name="Goldman G.H."/>
            <person name="Houbraken J."/>
            <person name="Oakley B."/>
            <person name="Pocsi I."/>
            <person name="Scazzocchio C."/>
            <person name="Seiboth B."/>
            <person name="vanKuyk P.A."/>
            <person name="Wortman J."/>
            <person name="Dyer P.S."/>
            <person name="Grigoriev I.V."/>
        </authorList>
    </citation>
    <scope>NUCLEOTIDE SEQUENCE [LARGE SCALE GENOMIC DNA]</scope>
    <source>
        <strain evidence="11">ITEM 5010</strain>
    </source>
</reference>
<keyword evidence="8" id="KW-0539">Nucleus</keyword>
<keyword evidence="4" id="KW-0808">Transferase</keyword>
<sequence length="325" mass="37632">MIPSHDIDRVLGYALPHIQQHVHRQRQEQRRRTPFVLALTGLQGSGKTTWTTELVRLLNDKYNLRTINVSLDDFYLPHDGLVRVREDNADNKLLQMRGQPGTHDTVLAREFLDSLSQPADNDGRSEVLIPAFDKSQFHGEGDRVPRENWERVHVSPTAGIDVLVLEGWCVGFQPLDETTIERKWREARQNQSAGDENTRLSTRTLRDHPLSSHLQINENLKTYCDLFLGPRHLDFVLHLDTDDLANVYRWRLQQEHALHRTKKKGMTDEEVLAFVKGYMPAYELYLDSVRAGIFNSLSAEEQARKGQLRVILDRERRIVDLVVYT</sequence>
<evidence type="ECO:0000256" key="3">
    <source>
        <dbReference type="ARBA" id="ARBA00022490"/>
    </source>
</evidence>
<dbReference type="EMBL" id="KV907504">
    <property type="protein sequence ID" value="OOF93596.1"/>
    <property type="molecule type" value="Genomic_DNA"/>
</dbReference>
<keyword evidence="5" id="KW-0547">Nucleotide-binding</keyword>